<dbReference type="AlphaFoldDB" id="A0AAV7TZW3"/>
<reference evidence="2" key="1">
    <citation type="journal article" date="2022" name="bioRxiv">
        <title>Sequencing and chromosome-scale assembly of the giantPleurodeles waltlgenome.</title>
        <authorList>
            <person name="Brown T."/>
            <person name="Elewa A."/>
            <person name="Iarovenko S."/>
            <person name="Subramanian E."/>
            <person name="Araus A.J."/>
            <person name="Petzold A."/>
            <person name="Susuki M."/>
            <person name="Suzuki K.-i.T."/>
            <person name="Hayashi T."/>
            <person name="Toyoda A."/>
            <person name="Oliveira C."/>
            <person name="Osipova E."/>
            <person name="Leigh N.D."/>
            <person name="Simon A."/>
            <person name="Yun M.H."/>
        </authorList>
    </citation>
    <scope>NUCLEOTIDE SEQUENCE</scope>
    <source>
        <strain evidence="2">20211129_DDA</strain>
        <tissue evidence="2">Liver</tissue>
    </source>
</reference>
<evidence type="ECO:0000313" key="3">
    <source>
        <dbReference type="Proteomes" id="UP001066276"/>
    </source>
</evidence>
<dbReference type="EMBL" id="JANPWB010000006">
    <property type="protein sequence ID" value="KAJ1181706.1"/>
    <property type="molecule type" value="Genomic_DNA"/>
</dbReference>
<evidence type="ECO:0000313" key="2">
    <source>
        <dbReference type="EMBL" id="KAJ1181706.1"/>
    </source>
</evidence>
<accession>A0AAV7TZW3</accession>
<sequence>MSVALADVDGTLAGLTGTSLELFTDAETTADVDLVAEGLGWVLATLARGEGRGWVGKKSREDEPGDGLVAAVETVDSEEEEAEEEEVDNRSDIIQQHLQ</sequence>
<evidence type="ECO:0000256" key="1">
    <source>
        <dbReference type="SAM" id="MobiDB-lite"/>
    </source>
</evidence>
<gene>
    <name evidence="2" type="ORF">NDU88_006908</name>
</gene>
<name>A0AAV7TZW3_PLEWA</name>
<organism evidence="2 3">
    <name type="scientific">Pleurodeles waltl</name>
    <name type="common">Iberian ribbed newt</name>
    <dbReference type="NCBI Taxonomy" id="8319"/>
    <lineage>
        <taxon>Eukaryota</taxon>
        <taxon>Metazoa</taxon>
        <taxon>Chordata</taxon>
        <taxon>Craniata</taxon>
        <taxon>Vertebrata</taxon>
        <taxon>Euteleostomi</taxon>
        <taxon>Amphibia</taxon>
        <taxon>Batrachia</taxon>
        <taxon>Caudata</taxon>
        <taxon>Salamandroidea</taxon>
        <taxon>Salamandridae</taxon>
        <taxon>Pleurodelinae</taxon>
        <taxon>Pleurodeles</taxon>
    </lineage>
</organism>
<dbReference type="Proteomes" id="UP001066276">
    <property type="component" value="Chromosome 3_2"/>
</dbReference>
<feature type="region of interest" description="Disordered" evidence="1">
    <location>
        <begin position="74"/>
        <end position="99"/>
    </location>
</feature>
<keyword evidence="3" id="KW-1185">Reference proteome</keyword>
<proteinExistence type="predicted"/>
<protein>
    <submittedName>
        <fullName evidence="2">Uncharacterized protein</fullName>
    </submittedName>
</protein>
<comment type="caution">
    <text evidence="2">The sequence shown here is derived from an EMBL/GenBank/DDBJ whole genome shotgun (WGS) entry which is preliminary data.</text>
</comment>
<feature type="compositionally biased region" description="Acidic residues" evidence="1">
    <location>
        <begin position="75"/>
        <end position="87"/>
    </location>
</feature>